<dbReference type="GO" id="GO:0006065">
    <property type="term" value="P:UDP-glucuronate biosynthetic process"/>
    <property type="evidence" value="ECO:0007669"/>
    <property type="project" value="UniProtKB-UniPathway"/>
</dbReference>
<dbReference type="PIRSF" id="PIRSF000124">
    <property type="entry name" value="UDPglc_GDPman_dh"/>
    <property type="match status" value="1"/>
</dbReference>
<evidence type="ECO:0000256" key="6">
    <source>
        <dbReference type="ARBA" id="ARBA00047473"/>
    </source>
</evidence>
<dbReference type="Gene3D" id="1.20.5.100">
    <property type="entry name" value="Cytochrome c1, transmembrane anchor, C-terminal"/>
    <property type="match status" value="1"/>
</dbReference>
<comment type="caution">
    <text evidence="11">The sequence shown here is derived from an EMBL/GenBank/DDBJ whole genome shotgun (WGS) entry which is preliminary data.</text>
</comment>
<name>A0A1F6N3J0_9BACT</name>
<dbReference type="NCBIfam" id="TIGR03026">
    <property type="entry name" value="NDP-sugDHase"/>
    <property type="match status" value="1"/>
</dbReference>
<evidence type="ECO:0000313" key="12">
    <source>
        <dbReference type="Proteomes" id="UP000177040"/>
    </source>
</evidence>
<evidence type="ECO:0000256" key="7">
    <source>
        <dbReference type="PIRNR" id="PIRNR000124"/>
    </source>
</evidence>
<comment type="pathway">
    <text evidence="1">Nucleotide-sugar biosynthesis; UDP-alpha-D-glucuronate biosynthesis; UDP-alpha-D-glucuronate from UDP-alpha-D-glucose: step 1/1.</text>
</comment>
<feature type="binding site" evidence="9">
    <location>
        <position position="35"/>
    </location>
    <ligand>
        <name>NAD(+)</name>
        <dbReference type="ChEBI" id="CHEBI:57540"/>
    </ligand>
</feature>
<accession>A0A1F6N3J0</accession>
<dbReference type="Gene3D" id="3.40.50.720">
    <property type="entry name" value="NAD(P)-binding Rossmann-like Domain"/>
    <property type="match status" value="2"/>
</dbReference>
<comment type="similarity">
    <text evidence="2 7">Belongs to the UDP-glucose/GDP-mannose dehydrogenase family.</text>
</comment>
<feature type="binding site" evidence="8">
    <location>
        <position position="324"/>
    </location>
    <ligand>
        <name>substrate</name>
    </ligand>
</feature>
<dbReference type="InterPro" id="IPR028357">
    <property type="entry name" value="UDPglc_DH_bac"/>
</dbReference>
<dbReference type="PANTHER" id="PTHR43750:SF3">
    <property type="entry name" value="UDP-GLUCOSE 6-DEHYDROGENASE TUAD"/>
    <property type="match status" value="1"/>
</dbReference>
<dbReference type="GO" id="GO:0000271">
    <property type="term" value="P:polysaccharide biosynthetic process"/>
    <property type="evidence" value="ECO:0007669"/>
    <property type="project" value="InterPro"/>
</dbReference>
<dbReference type="SMART" id="SM00984">
    <property type="entry name" value="UDPG_MGDP_dh_C"/>
    <property type="match status" value="1"/>
</dbReference>
<feature type="binding site" evidence="9">
    <location>
        <position position="331"/>
    </location>
    <ligand>
        <name>NAD(+)</name>
        <dbReference type="ChEBI" id="CHEBI:57540"/>
    </ligand>
</feature>
<dbReference type="GO" id="GO:0003979">
    <property type="term" value="F:UDP-glucose 6-dehydrogenase activity"/>
    <property type="evidence" value="ECO:0007669"/>
    <property type="project" value="UniProtKB-EC"/>
</dbReference>
<dbReference type="SUPFAM" id="SSF52413">
    <property type="entry name" value="UDP-glucose/GDP-mannose dehydrogenase C-terminal domain"/>
    <property type="match status" value="1"/>
</dbReference>
<evidence type="ECO:0000256" key="2">
    <source>
        <dbReference type="ARBA" id="ARBA00006601"/>
    </source>
</evidence>
<dbReference type="InterPro" id="IPR001732">
    <property type="entry name" value="UDP-Glc/GDP-Man_DH_N"/>
</dbReference>
<dbReference type="InterPro" id="IPR014026">
    <property type="entry name" value="UDP-Glc/GDP-Man_DH_dimer"/>
</dbReference>
<evidence type="ECO:0000256" key="1">
    <source>
        <dbReference type="ARBA" id="ARBA00004701"/>
    </source>
</evidence>
<gene>
    <name evidence="11" type="ORF">A2983_03100</name>
</gene>
<protein>
    <recommendedName>
        <fullName evidence="3 7">UDP-glucose 6-dehydrogenase</fullName>
        <ecNumber evidence="3 7">1.1.1.22</ecNumber>
    </recommendedName>
</protein>
<dbReference type="PIRSF" id="PIRSF500134">
    <property type="entry name" value="UDPglc_DH_bac"/>
    <property type="match status" value="1"/>
</dbReference>
<keyword evidence="5 7" id="KW-0520">NAD</keyword>
<dbReference type="InterPro" id="IPR036220">
    <property type="entry name" value="UDP-Glc/GDP-Man_DH_C_sf"/>
</dbReference>
<keyword evidence="4 7" id="KW-0560">Oxidoreductase</keyword>
<dbReference type="UniPathway" id="UPA00038">
    <property type="reaction ID" value="UER00491"/>
</dbReference>
<feature type="binding site" evidence="8">
    <location>
        <begin position="253"/>
        <end position="257"/>
    </location>
    <ligand>
        <name>substrate</name>
    </ligand>
</feature>
<dbReference type="InterPro" id="IPR017476">
    <property type="entry name" value="UDP-Glc/GDP-Man"/>
</dbReference>
<feature type="domain" description="UDP-glucose/GDP-mannose dehydrogenase C-terminal" evidence="10">
    <location>
        <begin position="317"/>
        <end position="420"/>
    </location>
</feature>
<dbReference type="Pfam" id="PF00984">
    <property type="entry name" value="UDPG_MGDP_dh"/>
    <property type="match status" value="1"/>
</dbReference>
<dbReference type="SUPFAM" id="SSF51735">
    <property type="entry name" value="NAD(P)-binding Rossmann-fold domains"/>
    <property type="match status" value="1"/>
</dbReference>
<dbReference type="Pfam" id="PF03720">
    <property type="entry name" value="UDPG_MGDP_dh_C"/>
    <property type="match status" value="1"/>
</dbReference>
<dbReference type="InterPro" id="IPR014027">
    <property type="entry name" value="UDP-Glc/GDP-Man_DH_C"/>
</dbReference>
<dbReference type="Proteomes" id="UP000177040">
    <property type="component" value="Unassembled WGS sequence"/>
</dbReference>
<dbReference type="SUPFAM" id="SSF48179">
    <property type="entry name" value="6-phosphogluconate dehydrogenase C-terminal domain-like"/>
    <property type="match status" value="1"/>
</dbReference>
<dbReference type="GO" id="GO:0051287">
    <property type="term" value="F:NAD binding"/>
    <property type="evidence" value="ECO:0007669"/>
    <property type="project" value="InterPro"/>
</dbReference>
<reference evidence="11 12" key="1">
    <citation type="journal article" date="2016" name="Nat. Commun.">
        <title>Thousands of microbial genomes shed light on interconnected biogeochemical processes in an aquifer system.</title>
        <authorList>
            <person name="Anantharaman K."/>
            <person name="Brown C.T."/>
            <person name="Hug L.A."/>
            <person name="Sharon I."/>
            <person name="Castelle C.J."/>
            <person name="Probst A.J."/>
            <person name="Thomas B.C."/>
            <person name="Singh A."/>
            <person name="Wilkins M.J."/>
            <person name="Karaoz U."/>
            <person name="Brodie E.L."/>
            <person name="Williams K.H."/>
            <person name="Hubbard S.S."/>
            <person name="Banfield J.F."/>
        </authorList>
    </citation>
    <scope>NUCLEOTIDE SEQUENCE [LARGE SCALE GENOMIC DNA]</scope>
</reference>
<dbReference type="InterPro" id="IPR008927">
    <property type="entry name" value="6-PGluconate_DH-like_C_sf"/>
</dbReference>
<evidence type="ECO:0000256" key="3">
    <source>
        <dbReference type="ARBA" id="ARBA00012954"/>
    </source>
</evidence>
<dbReference type="PANTHER" id="PTHR43750">
    <property type="entry name" value="UDP-GLUCOSE 6-DEHYDROGENASE TUAD"/>
    <property type="match status" value="1"/>
</dbReference>
<comment type="catalytic activity">
    <reaction evidence="6 7">
        <text>UDP-alpha-D-glucose + 2 NAD(+) + H2O = UDP-alpha-D-glucuronate + 2 NADH + 3 H(+)</text>
        <dbReference type="Rhea" id="RHEA:23596"/>
        <dbReference type="ChEBI" id="CHEBI:15377"/>
        <dbReference type="ChEBI" id="CHEBI:15378"/>
        <dbReference type="ChEBI" id="CHEBI:57540"/>
        <dbReference type="ChEBI" id="CHEBI:57945"/>
        <dbReference type="ChEBI" id="CHEBI:58052"/>
        <dbReference type="ChEBI" id="CHEBI:58885"/>
        <dbReference type="EC" id="1.1.1.22"/>
    </reaction>
</comment>
<proteinExistence type="inferred from homology"/>
<feature type="binding site" evidence="9">
    <location>
        <position position="90"/>
    </location>
    <ligand>
        <name>NAD(+)</name>
        <dbReference type="ChEBI" id="CHEBI:57540"/>
    </ligand>
</feature>
<evidence type="ECO:0000313" key="11">
    <source>
        <dbReference type="EMBL" id="OGH78477.1"/>
    </source>
</evidence>
<evidence type="ECO:0000256" key="8">
    <source>
        <dbReference type="PIRSR" id="PIRSR500134-2"/>
    </source>
</evidence>
<sequence length="443" mass="48512">MALSGHTIGVVGLWHLGSVYSAGLADLGHRVIGFDDNPETIMNFQAQHLPVYEPELAELIKKNVSSGQLQFTNDPSALRVCDVIWLTIDTPLADDGHPDIFPLEIILQQIALYFQNPVTLVVSSQVPIGTAGKFSQLIKNIRPDLQFHYVYQPENLQLGQALKSFFTPSRIVIGADDQIVIGVIQEIFAKLNTPISIVSTASAEMIKHALNAFLGTSLSFIYDIADLCDVYGADVLEVSRALKSDQRIGNSAYLDASLGFSGGTLDRDLSILVLKAKEQGIMVPVIEQVARKNKNHWLTLIKFLESNIADLSHTTIGILGLTYKPGTSTLRHSLSIKVAQALVPLVKEIRGHDPLASTEEIIAEVAPMVVSDDVYTMSQGCSALLVMTASPEYKTLDFYALSQVLIGPKILFDAKNFLHEQEEEIKKHGLQYRGVGRGHSTLL</sequence>
<feature type="binding site" evidence="8">
    <location>
        <position position="207"/>
    </location>
    <ligand>
        <name>substrate</name>
    </ligand>
</feature>
<dbReference type="EMBL" id="MFQH01000009">
    <property type="protein sequence ID" value="OGH78477.1"/>
    <property type="molecule type" value="Genomic_DNA"/>
</dbReference>
<dbReference type="AlphaFoldDB" id="A0A1F6N3J0"/>
<evidence type="ECO:0000256" key="4">
    <source>
        <dbReference type="ARBA" id="ARBA00023002"/>
    </source>
</evidence>
<dbReference type="EC" id="1.1.1.22" evidence="3 7"/>
<dbReference type="InterPro" id="IPR036291">
    <property type="entry name" value="NAD(P)-bd_dom_sf"/>
</dbReference>
<evidence type="ECO:0000256" key="5">
    <source>
        <dbReference type="ARBA" id="ARBA00023027"/>
    </source>
</evidence>
<dbReference type="Pfam" id="PF03721">
    <property type="entry name" value="UDPG_MGDP_dh_N"/>
    <property type="match status" value="1"/>
</dbReference>
<organism evidence="11 12">
    <name type="scientific">Candidatus Magasanikbacteria bacterium RIFCSPLOWO2_01_FULL_40_15</name>
    <dbReference type="NCBI Taxonomy" id="1798686"/>
    <lineage>
        <taxon>Bacteria</taxon>
        <taxon>Candidatus Magasanikiibacteriota</taxon>
    </lineage>
</organism>
<evidence type="ECO:0000256" key="9">
    <source>
        <dbReference type="PIRSR" id="PIRSR500134-3"/>
    </source>
</evidence>
<evidence type="ECO:0000259" key="10">
    <source>
        <dbReference type="SMART" id="SM00984"/>
    </source>
</evidence>